<proteinExistence type="predicted"/>
<dbReference type="EMBL" id="SRLO01008331">
    <property type="protein sequence ID" value="TNN27413.1"/>
    <property type="molecule type" value="Genomic_DNA"/>
</dbReference>
<evidence type="ECO:0000313" key="2">
    <source>
        <dbReference type="EMBL" id="TNN27413.1"/>
    </source>
</evidence>
<accession>A0A4Z2EF87</accession>
<protein>
    <submittedName>
        <fullName evidence="2">Protein preY, mitochondrial</fullName>
    </submittedName>
</protein>
<evidence type="ECO:0000313" key="3">
    <source>
        <dbReference type="Proteomes" id="UP000314294"/>
    </source>
</evidence>
<feature type="region of interest" description="Disordered" evidence="1">
    <location>
        <begin position="20"/>
        <end position="42"/>
    </location>
</feature>
<dbReference type="OrthoDB" id="1884515at2759"/>
<name>A0A4Z2EF87_9TELE</name>
<dbReference type="Proteomes" id="UP000314294">
    <property type="component" value="Unassembled WGS sequence"/>
</dbReference>
<comment type="caution">
    <text evidence="2">The sequence shown here is derived from an EMBL/GenBank/DDBJ whole genome shotgun (WGS) entry which is preliminary data.</text>
</comment>
<reference evidence="2 3" key="1">
    <citation type="submission" date="2019-03" db="EMBL/GenBank/DDBJ databases">
        <title>First draft genome of Liparis tanakae, snailfish: a comprehensive survey of snailfish specific genes.</title>
        <authorList>
            <person name="Kim W."/>
            <person name="Song I."/>
            <person name="Jeong J.-H."/>
            <person name="Kim D."/>
            <person name="Kim S."/>
            <person name="Ryu S."/>
            <person name="Song J.Y."/>
            <person name="Lee S.K."/>
        </authorList>
    </citation>
    <scope>NUCLEOTIDE SEQUENCE [LARGE SCALE GENOMIC DNA]</scope>
    <source>
        <tissue evidence="2">Muscle</tissue>
    </source>
</reference>
<feature type="compositionally biased region" description="Polar residues" evidence="1">
    <location>
        <begin position="20"/>
        <end position="34"/>
    </location>
</feature>
<sequence>MFRGVAVLLVRGAARVEKAASTQRLTDPSASARSFSDVKDAERPPFDETLLELLVCPLSKKPLR</sequence>
<gene>
    <name evidence="2" type="primary">PREY</name>
    <name evidence="2" type="ORF">EYF80_062442</name>
</gene>
<dbReference type="AlphaFoldDB" id="A0A4Z2EF87"/>
<organism evidence="2 3">
    <name type="scientific">Liparis tanakae</name>
    <name type="common">Tanaka's snailfish</name>
    <dbReference type="NCBI Taxonomy" id="230148"/>
    <lineage>
        <taxon>Eukaryota</taxon>
        <taxon>Metazoa</taxon>
        <taxon>Chordata</taxon>
        <taxon>Craniata</taxon>
        <taxon>Vertebrata</taxon>
        <taxon>Euteleostomi</taxon>
        <taxon>Actinopterygii</taxon>
        <taxon>Neopterygii</taxon>
        <taxon>Teleostei</taxon>
        <taxon>Neoteleostei</taxon>
        <taxon>Acanthomorphata</taxon>
        <taxon>Eupercaria</taxon>
        <taxon>Perciformes</taxon>
        <taxon>Cottioidei</taxon>
        <taxon>Cottales</taxon>
        <taxon>Liparidae</taxon>
        <taxon>Liparis</taxon>
    </lineage>
</organism>
<keyword evidence="3" id="KW-1185">Reference proteome</keyword>
<evidence type="ECO:0000256" key="1">
    <source>
        <dbReference type="SAM" id="MobiDB-lite"/>
    </source>
</evidence>